<sequence length="58" mass="6850">MATWDTTKYVQECDKCGKKYNVTKYEQPVREKGRFNCKCGNELERWNGGVDYTFTEAE</sequence>
<reference evidence="2 3" key="1">
    <citation type="submission" date="2016-06" db="EMBL/GenBank/DDBJ databases">
        <authorList>
            <person name="Rodrigo-Torres L."/>
            <person name="Arahal D.R."/>
        </authorList>
    </citation>
    <scope>NUCLEOTIDE SEQUENCE [LARGE SCALE GENOMIC DNA]</scope>
    <source>
        <strain evidence="2 3">CECT 5116</strain>
    </source>
</reference>
<evidence type="ECO:0000313" key="4">
    <source>
        <dbReference type="Proteomes" id="UP000092871"/>
    </source>
</evidence>
<keyword evidence="3" id="KW-1185">Reference proteome</keyword>
<dbReference type="RefSeq" id="WP_170756290.1">
    <property type="nucleotide sequence ID" value="NZ_FLRA01000012.1"/>
</dbReference>
<dbReference type="EMBL" id="FLRA01000012">
    <property type="protein sequence ID" value="SBT17742.1"/>
    <property type="molecule type" value="Genomic_DNA"/>
</dbReference>
<protein>
    <submittedName>
        <fullName evidence="1">Uncharacterized protein</fullName>
    </submittedName>
</protein>
<dbReference type="Proteomes" id="UP000092840">
    <property type="component" value="Unassembled WGS sequence"/>
</dbReference>
<reference evidence="1 4" key="2">
    <citation type="submission" date="2016-06" db="EMBL/GenBank/DDBJ databases">
        <authorList>
            <person name="Kjaerup R.B."/>
            <person name="Dalgaard T.S."/>
            <person name="Juul-Madsen H.R."/>
        </authorList>
    </citation>
    <scope>NUCLEOTIDE SEQUENCE [LARGE SCALE GENOMIC DNA]</scope>
    <source>
        <strain evidence="1 4">CECT 5115</strain>
    </source>
</reference>
<organism evidence="1 4">
    <name type="scientific">Marinomonas gallaica</name>
    <dbReference type="NCBI Taxonomy" id="1806667"/>
    <lineage>
        <taxon>Bacteria</taxon>
        <taxon>Pseudomonadati</taxon>
        <taxon>Pseudomonadota</taxon>
        <taxon>Gammaproteobacteria</taxon>
        <taxon>Oceanospirillales</taxon>
        <taxon>Oceanospirillaceae</taxon>
        <taxon>Marinomonas</taxon>
    </lineage>
</organism>
<gene>
    <name evidence="1" type="ORF">MGA5115_01858</name>
    <name evidence="2" type="ORF">MGA5116_00651</name>
</gene>
<evidence type="ECO:0000313" key="1">
    <source>
        <dbReference type="EMBL" id="SBT17742.1"/>
    </source>
</evidence>
<evidence type="ECO:0000313" key="2">
    <source>
        <dbReference type="EMBL" id="SBT20068.1"/>
    </source>
</evidence>
<accession>A0A1C3JRE5</accession>
<evidence type="ECO:0000313" key="3">
    <source>
        <dbReference type="Proteomes" id="UP000092840"/>
    </source>
</evidence>
<dbReference type="Proteomes" id="UP000092871">
    <property type="component" value="Unassembled WGS sequence"/>
</dbReference>
<dbReference type="EMBL" id="FLRB01000005">
    <property type="protein sequence ID" value="SBT20068.1"/>
    <property type="molecule type" value="Genomic_DNA"/>
</dbReference>
<name>A0A1C3JRE5_9GAMM</name>
<dbReference type="AlphaFoldDB" id="A0A1C3JRE5"/>
<proteinExistence type="predicted"/>